<keyword evidence="2" id="KW-1003">Cell membrane</keyword>
<keyword evidence="3 7" id="KW-0812">Transmembrane</keyword>
<evidence type="ECO:0000313" key="10">
    <source>
        <dbReference type="EMBL" id="AEV67730.1"/>
    </source>
</evidence>
<dbReference type="PROSITE" id="PS51172">
    <property type="entry name" value="CBM3"/>
    <property type="match status" value="1"/>
</dbReference>
<dbReference type="Proteomes" id="UP000005435">
    <property type="component" value="Chromosome"/>
</dbReference>
<dbReference type="Pfam" id="PF23750">
    <property type="entry name" value="RsgI_M"/>
    <property type="match status" value="1"/>
</dbReference>
<dbReference type="HOGENOM" id="CLU_409228_0_0_9"/>
<dbReference type="OrthoDB" id="9800626at2"/>
<dbReference type="PROSITE" id="PS51849">
    <property type="entry name" value="RSGI_N"/>
    <property type="match status" value="1"/>
</dbReference>
<protein>
    <submittedName>
        <fullName evidence="10">Cellulose binding domain-containing protein</fullName>
    </submittedName>
</protein>
<reference evidence="11" key="1">
    <citation type="submission" date="2011-12" db="EMBL/GenBank/DDBJ databases">
        <title>Complete sequence of Clostridium clariflavum DSM 19732.</title>
        <authorList>
            <consortium name="US DOE Joint Genome Institute"/>
            <person name="Lucas S."/>
            <person name="Han J."/>
            <person name="Lapidus A."/>
            <person name="Cheng J.-F."/>
            <person name="Goodwin L."/>
            <person name="Pitluck S."/>
            <person name="Peters L."/>
            <person name="Teshima H."/>
            <person name="Detter J.C."/>
            <person name="Han C."/>
            <person name="Tapia R."/>
            <person name="Land M."/>
            <person name="Hauser L."/>
            <person name="Kyrpides N."/>
            <person name="Ivanova N."/>
            <person name="Pagani I."/>
            <person name="Kitzmiller T."/>
            <person name="Lynd L."/>
            <person name="Izquierdo J."/>
            <person name="Woyke T."/>
        </authorList>
    </citation>
    <scope>NUCLEOTIDE SEQUENCE [LARGE SCALE GENOMIC DNA]</scope>
    <source>
        <strain evidence="11">DSM 19732 / NBRC 101661 / EBR45</strain>
    </source>
</reference>
<dbReference type="EMBL" id="CP003065">
    <property type="protein sequence ID" value="AEV67730.1"/>
    <property type="molecule type" value="Genomic_DNA"/>
</dbReference>
<gene>
    <name evidence="10" type="ordered locus">Clocl_1053</name>
</gene>
<keyword evidence="4 7" id="KW-1133">Transmembrane helix</keyword>
<comment type="subcellular location">
    <subcellularLocation>
        <location evidence="1">Cell membrane</location>
        <topology evidence="1">Single-pass membrane protein</topology>
    </subcellularLocation>
</comment>
<dbReference type="GO" id="GO:0005975">
    <property type="term" value="P:carbohydrate metabolic process"/>
    <property type="evidence" value="ECO:0007669"/>
    <property type="project" value="InterPro"/>
</dbReference>
<dbReference type="AlphaFoldDB" id="G8LXL9"/>
<feature type="region of interest" description="Disordered" evidence="6">
    <location>
        <begin position="472"/>
        <end position="497"/>
    </location>
</feature>
<evidence type="ECO:0000313" key="11">
    <source>
        <dbReference type="Proteomes" id="UP000005435"/>
    </source>
</evidence>
<dbReference type="KEGG" id="ccl:Clocl_1053"/>
<feature type="domain" description="RsgI N-terminal anti-sigma" evidence="9">
    <location>
        <begin position="11"/>
        <end position="58"/>
    </location>
</feature>
<feature type="compositionally biased region" description="Pro residues" evidence="6">
    <location>
        <begin position="480"/>
        <end position="490"/>
    </location>
</feature>
<accession>G8LXL9</accession>
<dbReference type="SUPFAM" id="SSF49384">
    <property type="entry name" value="Carbohydrate-binding domain"/>
    <property type="match status" value="1"/>
</dbReference>
<dbReference type="InterPro" id="IPR001956">
    <property type="entry name" value="CBM3"/>
</dbReference>
<dbReference type="STRING" id="720554.Clocl_1053"/>
<organism evidence="10 11">
    <name type="scientific">Acetivibrio clariflavus (strain DSM 19732 / NBRC 101661 / EBR45)</name>
    <name type="common">Clostridium clariflavum</name>
    <dbReference type="NCBI Taxonomy" id="720554"/>
    <lineage>
        <taxon>Bacteria</taxon>
        <taxon>Bacillati</taxon>
        <taxon>Bacillota</taxon>
        <taxon>Clostridia</taxon>
        <taxon>Eubacteriales</taxon>
        <taxon>Oscillospiraceae</taxon>
        <taxon>Acetivibrio</taxon>
    </lineage>
</organism>
<evidence type="ECO:0000256" key="1">
    <source>
        <dbReference type="ARBA" id="ARBA00004162"/>
    </source>
</evidence>
<evidence type="ECO:0000259" key="8">
    <source>
        <dbReference type="PROSITE" id="PS51172"/>
    </source>
</evidence>
<evidence type="ECO:0000256" key="4">
    <source>
        <dbReference type="ARBA" id="ARBA00022989"/>
    </source>
</evidence>
<proteinExistence type="predicted"/>
<sequence>MNKVKNDGLESFGVILKVKKNSVIVMTDKLDFVELNRKPDMLRGQKIYFTSLDLCNSSLWLLNSKKFLKFASAAASVAAVFAILFFGFRFLFLSNEYAYIDLDINPSIEITINRNENVLKAEALNNDGQILLDAVKIKNMDLKDAVSLLLNKSREIGFIDSFNNKVILAAALNSSKVSESQNKNINSMISSLKQIAEKSGVESQVIQLSYKDRKEAMENGLSMGKYYIYTKAKDEGIQITVEEVKNSNISTLLSKIDLSENTNDPQNPSADIEPTPEPIVQPSSSQMVASIPSVAAPTATDKTSHTFKPVATPEPSFISEHTPSPAATMVTEVVEPSITPDRAIITPHRTYYITSTPKPVFSTTPTPSPRPTVNVTVTYRPSPVVTPTKTPTPRVIITNSPTFKPISTKFSTPTTKKTPTPSVYTATPKITVIPSSKPSTPTSNPTPIISSKPTPISTLTFTPTPKITSTPIITTAPTPIITPSPTPKPTTAPTSTPIEQTSVKLGMYNEVRTDKAKEIHPRFKLINTGNTPIKLSTVKIRYYYTIDIEDKQQVFYCDWSNIGRNSITGKLVKMNTGRNDADHYLEIGFDTDESLEPGSNIEIICRIGPDNTIGDGNIFYNQLNDYSFNNSAGNFVNWDKVTVYISGNLVWGTEP</sequence>
<name>G8LXL9_ACECE</name>
<evidence type="ECO:0000256" key="5">
    <source>
        <dbReference type="ARBA" id="ARBA00023136"/>
    </source>
</evidence>
<dbReference type="InterPro" id="IPR055431">
    <property type="entry name" value="RsgI_M"/>
</dbReference>
<dbReference type="GO" id="GO:0030248">
    <property type="term" value="F:cellulose binding"/>
    <property type="evidence" value="ECO:0007669"/>
    <property type="project" value="InterPro"/>
</dbReference>
<keyword evidence="11" id="KW-1185">Reference proteome</keyword>
<dbReference type="Pfam" id="PF12791">
    <property type="entry name" value="RsgI_N"/>
    <property type="match status" value="1"/>
</dbReference>
<dbReference type="InterPro" id="IPR024449">
    <property type="entry name" value="Anti-sigma_RsgI_N"/>
</dbReference>
<evidence type="ECO:0000256" key="7">
    <source>
        <dbReference type="SAM" id="Phobius"/>
    </source>
</evidence>
<evidence type="ECO:0000256" key="2">
    <source>
        <dbReference type="ARBA" id="ARBA00022475"/>
    </source>
</evidence>
<dbReference type="InterPro" id="IPR036966">
    <property type="entry name" value="CBM3_sf"/>
</dbReference>
<dbReference type="SMART" id="SM01067">
    <property type="entry name" value="CBM_3"/>
    <property type="match status" value="1"/>
</dbReference>
<dbReference type="Pfam" id="PF00942">
    <property type="entry name" value="CBM_3"/>
    <property type="match status" value="1"/>
</dbReference>
<keyword evidence="5 7" id="KW-0472">Membrane</keyword>
<feature type="region of interest" description="Disordered" evidence="6">
    <location>
        <begin position="431"/>
        <end position="455"/>
    </location>
</feature>
<evidence type="ECO:0000256" key="6">
    <source>
        <dbReference type="SAM" id="MobiDB-lite"/>
    </source>
</evidence>
<feature type="domain" description="CBM3" evidence="8">
    <location>
        <begin position="499"/>
        <end position="655"/>
    </location>
</feature>
<dbReference type="eggNOG" id="COG3266">
    <property type="taxonomic scope" value="Bacteria"/>
</dbReference>
<dbReference type="GO" id="GO:0005886">
    <property type="term" value="C:plasma membrane"/>
    <property type="evidence" value="ECO:0007669"/>
    <property type="project" value="UniProtKB-SubCell"/>
</dbReference>
<reference evidence="10 11" key="2">
    <citation type="journal article" date="2012" name="Stand. Genomic Sci.">
        <title>Complete Genome Sequence of Clostridium clariflavum DSM 19732.</title>
        <authorList>
            <person name="Izquierdo J.A."/>
            <person name="Goodwin L."/>
            <person name="Davenport K.W."/>
            <person name="Teshima H."/>
            <person name="Bruce D."/>
            <person name="Detter C."/>
            <person name="Tapia R."/>
            <person name="Han S."/>
            <person name="Land M."/>
            <person name="Hauser L."/>
            <person name="Jeffries C.D."/>
            <person name="Han J."/>
            <person name="Pitluck S."/>
            <person name="Nolan M."/>
            <person name="Chen A."/>
            <person name="Huntemann M."/>
            <person name="Mavromatis K."/>
            <person name="Mikhailova N."/>
            <person name="Liolios K."/>
            <person name="Woyke T."/>
            <person name="Lynd L.R."/>
        </authorList>
    </citation>
    <scope>NUCLEOTIDE SEQUENCE [LARGE SCALE GENOMIC DNA]</scope>
    <source>
        <strain evidence="11">DSM 19732 / NBRC 101661 / EBR45</strain>
    </source>
</reference>
<dbReference type="InterPro" id="IPR008965">
    <property type="entry name" value="CBM2/CBM3_carb-bd_dom_sf"/>
</dbReference>
<dbReference type="RefSeq" id="WP_014254348.1">
    <property type="nucleotide sequence ID" value="NC_016627.1"/>
</dbReference>
<dbReference type="Gene3D" id="2.60.40.710">
    <property type="entry name" value="Endoglucanase-like"/>
    <property type="match status" value="1"/>
</dbReference>
<evidence type="ECO:0000259" key="9">
    <source>
        <dbReference type="PROSITE" id="PS51849"/>
    </source>
</evidence>
<evidence type="ECO:0000256" key="3">
    <source>
        <dbReference type="ARBA" id="ARBA00022692"/>
    </source>
</evidence>
<dbReference type="eggNOG" id="COG4447">
    <property type="taxonomic scope" value="Bacteria"/>
</dbReference>
<feature type="transmembrane region" description="Helical" evidence="7">
    <location>
        <begin position="67"/>
        <end position="92"/>
    </location>
</feature>